<organism evidence="1 2">
    <name type="scientific">Goodea atripinnis</name>
    <dbReference type="NCBI Taxonomy" id="208336"/>
    <lineage>
        <taxon>Eukaryota</taxon>
        <taxon>Metazoa</taxon>
        <taxon>Chordata</taxon>
        <taxon>Craniata</taxon>
        <taxon>Vertebrata</taxon>
        <taxon>Euteleostomi</taxon>
        <taxon>Actinopterygii</taxon>
        <taxon>Neopterygii</taxon>
        <taxon>Teleostei</taxon>
        <taxon>Neoteleostei</taxon>
        <taxon>Acanthomorphata</taxon>
        <taxon>Ovalentaria</taxon>
        <taxon>Atherinomorphae</taxon>
        <taxon>Cyprinodontiformes</taxon>
        <taxon>Goodeidae</taxon>
        <taxon>Goodea</taxon>
    </lineage>
</organism>
<sequence length="143" mass="16499">MTAHFNHPKRILDQMLDGNNGVTGIMDDILFAALTMKEHDKILRKVVDRATSYSLRLNFNKCHIHQSAAPYVEHGMLHILLFYGQIMDHSLDLKSSKSSSVKATALCTKRHHLTRHTPMAKQNRQYKRSRDFGAKQPTNIWPY</sequence>
<keyword evidence="2" id="KW-1185">Reference proteome</keyword>
<comment type="caution">
    <text evidence="1">The sequence shown here is derived from an EMBL/GenBank/DDBJ whole genome shotgun (WGS) entry which is preliminary data.</text>
</comment>
<proteinExistence type="predicted"/>
<dbReference type="InterPro" id="IPR043502">
    <property type="entry name" value="DNA/RNA_pol_sf"/>
</dbReference>
<evidence type="ECO:0000313" key="2">
    <source>
        <dbReference type="Proteomes" id="UP001476798"/>
    </source>
</evidence>
<accession>A0ABV0NWK9</accession>
<dbReference type="Gene3D" id="3.30.70.270">
    <property type="match status" value="1"/>
</dbReference>
<protein>
    <recommendedName>
        <fullName evidence="3">Reverse transcriptase</fullName>
    </recommendedName>
</protein>
<dbReference type="Proteomes" id="UP001476798">
    <property type="component" value="Unassembled WGS sequence"/>
</dbReference>
<dbReference type="SUPFAM" id="SSF56672">
    <property type="entry name" value="DNA/RNA polymerases"/>
    <property type="match status" value="1"/>
</dbReference>
<evidence type="ECO:0008006" key="3">
    <source>
        <dbReference type="Google" id="ProtNLM"/>
    </source>
</evidence>
<name>A0ABV0NWK9_9TELE</name>
<dbReference type="EMBL" id="JAHRIO010051854">
    <property type="protein sequence ID" value="MEQ2175680.1"/>
    <property type="molecule type" value="Genomic_DNA"/>
</dbReference>
<dbReference type="InterPro" id="IPR043128">
    <property type="entry name" value="Rev_trsase/Diguanyl_cyclase"/>
</dbReference>
<evidence type="ECO:0000313" key="1">
    <source>
        <dbReference type="EMBL" id="MEQ2175680.1"/>
    </source>
</evidence>
<reference evidence="1 2" key="1">
    <citation type="submission" date="2021-06" db="EMBL/GenBank/DDBJ databases">
        <authorList>
            <person name="Palmer J.M."/>
        </authorList>
    </citation>
    <scope>NUCLEOTIDE SEQUENCE [LARGE SCALE GENOMIC DNA]</scope>
    <source>
        <strain evidence="1 2">GA_2019</strain>
        <tissue evidence="1">Muscle</tissue>
    </source>
</reference>
<gene>
    <name evidence="1" type="ORF">GOODEAATRI_020300</name>
</gene>